<keyword evidence="12" id="KW-1185">Reference proteome</keyword>
<proteinExistence type="inferred from homology"/>
<evidence type="ECO:0000256" key="5">
    <source>
        <dbReference type="ARBA" id="ARBA00022692"/>
    </source>
</evidence>
<feature type="transmembrane region" description="Helical" evidence="8">
    <location>
        <begin position="83"/>
        <end position="102"/>
    </location>
</feature>
<keyword evidence="4 8" id="KW-1003">Cell membrane</keyword>
<evidence type="ECO:0000256" key="9">
    <source>
        <dbReference type="SAM" id="MobiDB-lite"/>
    </source>
</evidence>
<name>A0A9Q0KZV6_9MAGN</name>
<reference evidence="11" key="1">
    <citation type="journal article" date="2023" name="Plant J.">
        <title>The genome of the king protea, Protea cynaroides.</title>
        <authorList>
            <person name="Chang J."/>
            <person name="Duong T.A."/>
            <person name="Schoeman C."/>
            <person name="Ma X."/>
            <person name="Roodt D."/>
            <person name="Barker N."/>
            <person name="Li Z."/>
            <person name="Van de Peer Y."/>
            <person name="Mizrachi E."/>
        </authorList>
    </citation>
    <scope>NUCLEOTIDE SEQUENCE</scope>
    <source>
        <tissue evidence="11">Young leaves</tissue>
    </source>
</reference>
<evidence type="ECO:0000256" key="1">
    <source>
        <dbReference type="ARBA" id="ARBA00004651"/>
    </source>
</evidence>
<protein>
    <recommendedName>
        <fullName evidence="8">CASP-like protein</fullName>
    </recommendedName>
</protein>
<evidence type="ECO:0000256" key="3">
    <source>
        <dbReference type="ARBA" id="ARBA00011489"/>
    </source>
</evidence>
<evidence type="ECO:0000313" key="11">
    <source>
        <dbReference type="EMBL" id="KAJ4979729.1"/>
    </source>
</evidence>
<dbReference type="Pfam" id="PF04535">
    <property type="entry name" value="CASP_dom"/>
    <property type="match status" value="1"/>
</dbReference>
<evidence type="ECO:0000256" key="6">
    <source>
        <dbReference type="ARBA" id="ARBA00022989"/>
    </source>
</evidence>
<evidence type="ECO:0000256" key="2">
    <source>
        <dbReference type="ARBA" id="ARBA00007651"/>
    </source>
</evidence>
<dbReference type="AlphaFoldDB" id="A0A9Q0KZV6"/>
<dbReference type="PANTHER" id="PTHR33573:SF57">
    <property type="entry name" value="CASP-LIKE PROTEIN 4B1"/>
    <property type="match status" value="1"/>
</dbReference>
<evidence type="ECO:0000256" key="7">
    <source>
        <dbReference type="ARBA" id="ARBA00023136"/>
    </source>
</evidence>
<feature type="transmembrane region" description="Helical" evidence="8">
    <location>
        <begin position="49"/>
        <end position="68"/>
    </location>
</feature>
<feature type="transmembrane region" description="Helical" evidence="8">
    <location>
        <begin position="122"/>
        <end position="145"/>
    </location>
</feature>
<evidence type="ECO:0000256" key="4">
    <source>
        <dbReference type="ARBA" id="ARBA00022475"/>
    </source>
</evidence>
<comment type="subunit">
    <text evidence="3 8">Homodimer and heterodimers.</text>
</comment>
<dbReference type="InterPro" id="IPR006702">
    <property type="entry name" value="CASP_dom"/>
</dbReference>
<evidence type="ECO:0000313" key="12">
    <source>
        <dbReference type="Proteomes" id="UP001141806"/>
    </source>
</evidence>
<organism evidence="11 12">
    <name type="scientific">Protea cynaroides</name>
    <dbReference type="NCBI Taxonomy" id="273540"/>
    <lineage>
        <taxon>Eukaryota</taxon>
        <taxon>Viridiplantae</taxon>
        <taxon>Streptophyta</taxon>
        <taxon>Embryophyta</taxon>
        <taxon>Tracheophyta</taxon>
        <taxon>Spermatophyta</taxon>
        <taxon>Magnoliopsida</taxon>
        <taxon>Proteales</taxon>
        <taxon>Proteaceae</taxon>
        <taxon>Protea</taxon>
    </lineage>
</organism>
<dbReference type="Proteomes" id="UP001141806">
    <property type="component" value="Unassembled WGS sequence"/>
</dbReference>
<keyword evidence="5 8" id="KW-0812">Transmembrane</keyword>
<comment type="caution">
    <text evidence="11">The sequence shown here is derived from an EMBL/GenBank/DDBJ whole genome shotgun (WGS) entry which is preliminary data.</text>
</comment>
<evidence type="ECO:0000256" key="8">
    <source>
        <dbReference type="RuleBase" id="RU361233"/>
    </source>
</evidence>
<keyword evidence="7 8" id="KW-0472">Membrane</keyword>
<dbReference type="EMBL" id="JAMYWD010000002">
    <property type="protein sequence ID" value="KAJ4979729.1"/>
    <property type="molecule type" value="Genomic_DNA"/>
</dbReference>
<dbReference type="OrthoDB" id="1924823at2759"/>
<gene>
    <name evidence="11" type="ORF">NE237_010509</name>
</gene>
<feature type="region of interest" description="Disordered" evidence="9">
    <location>
        <begin position="1"/>
        <end position="25"/>
    </location>
</feature>
<comment type="subcellular location">
    <subcellularLocation>
        <location evidence="1 8">Cell membrane</location>
        <topology evidence="1 8">Multi-pass membrane protein</topology>
    </subcellularLocation>
</comment>
<dbReference type="GO" id="GO:0005886">
    <property type="term" value="C:plasma membrane"/>
    <property type="evidence" value="ECO:0007669"/>
    <property type="project" value="UniProtKB-SubCell"/>
</dbReference>
<comment type="similarity">
    <text evidence="2 8">Belongs to the Casparian strip membrane proteins (CASP) family.</text>
</comment>
<keyword evidence="6 8" id="KW-1133">Transmembrane helix</keyword>
<feature type="transmembrane region" description="Helical" evidence="8">
    <location>
        <begin position="165"/>
        <end position="187"/>
    </location>
</feature>
<dbReference type="PANTHER" id="PTHR33573">
    <property type="entry name" value="CASP-LIKE PROTEIN 4A4"/>
    <property type="match status" value="1"/>
</dbReference>
<accession>A0A9Q0KZV6</accession>
<evidence type="ECO:0000259" key="10">
    <source>
        <dbReference type="Pfam" id="PF04535"/>
    </source>
</evidence>
<sequence>MENTEDNTPKQHTNPPASVAPADVESQSTSITSVLRRWKREDYLKKGQVVLRTIGFFFSLLSFIIMAANRHGDWKNFDQYEEYRYLLAIAILSTFYTIAQVLRQIHEFSTGKYLLPHQQLNLLDFAGDQIMAYLLLSASSTAIPLTNRMREGSDNIFTDSSSASISMGFFAFMAVALSALLSGYKLITQTYI</sequence>
<feature type="domain" description="Casparian strip membrane protein" evidence="10">
    <location>
        <begin position="44"/>
        <end position="173"/>
    </location>
</feature>